<dbReference type="Pfam" id="PF00675">
    <property type="entry name" value="Peptidase_M16"/>
    <property type="match status" value="1"/>
</dbReference>
<evidence type="ECO:0000259" key="4">
    <source>
        <dbReference type="Pfam" id="PF00675"/>
    </source>
</evidence>
<gene>
    <name evidence="6" type="ORF">ZHAS_00003106</name>
</gene>
<accession>A0A084VDN1</accession>
<evidence type="ECO:0000256" key="1">
    <source>
        <dbReference type="ARBA" id="ARBA00004173"/>
    </source>
</evidence>
<dbReference type="VEuPathDB" id="VectorBase:ASIS003717"/>
<dbReference type="GO" id="GO:0005739">
    <property type="term" value="C:mitochondrion"/>
    <property type="evidence" value="ECO:0007669"/>
    <property type="project" value="UniProtKB-SubCell"/>
</dbReference>
<dbReference type="Gene3D" id="3.30.830.10">
    <property type="entry name" value="Metalloenzyme, LuxS/M16 peptidase-like"/>
    <property type="match status" value="2"/>
</dbReference>
<dbReference type="SUPFAM" id="SSF63411">
    <property type="entry name" value="LuxS/MPP-like metallohydrolase"/>
    <property type="match status" value="2"/>
</dbReference>
<feature type="domain" description="Peptidase M16 C-terminal" evidence="5">
    <location>
        <begin position="197"/>
        <end position="360"/>
    </location>
</feature>
<organism evidence="6">
    <name type="scientific">Anopheles sinensis</name>
    <name type="common">Mosquito</name>
    <dbReference type="NCBI Taxonomy" id="74873"/>
    <lineage>
        <taxon>Eukaryota</taxon>
        <taxon>Metazoa</taxon>
        <taxon>Ecdysozoa</taxon>
        <taxon>Arthropoda</taxon>
        <taxon>Hexapoda</taxon>
        <taxon>Insecta</taxon>
        <taxon>Pterygota</taxon>
        <taxon>Neoptera</taxon>
        <taxon>Endopterygota</taxon>
        <taxon>Diptera</taxon>
        <taxon>Nematocera</taxon>
        <taxon>Culicoidea</taxon>
        <taxon>Culicidae</taxon>
        <taxon>Anophelinae</taxon>
        <taxon>Anopheles</taxon>
    </lineage>
</organism>
<reference evidence="6 8" key="1">
    <citation type="journal article" date="2014" name="BMC Genomics">
        <title>Genome sequence of Anopheles sinensis provides insight into genetics basis of mosquito competence for malaria parasites.</title>
        <authorList>
            <person name="Zhou D."/>
            <person name="Zhang D."/>
            <person name="Ding G."/>
            <person name="Shi L."/>
            <person name="Hou Q."/>
            <person name="Ye Y."/>
            <person name="Xu Y."/>
            <person name="Zhou H."/>
            <person name="Xiong C."/>
            <person name="Li S."/>
            <person name="Yu J."/>
            <person name="Hong S."/>
            <person name="Yu X."/>
            <person name="Zou P."/>
            <person name="Chen C."/>
            <person name="Chang X."/>
            <person name="Wang W."/>
            <person name="Lv Y."/>
            <person name="Sun Y."/>
            <person name="Ma L."/>
            <person name="Shen B."/>
            <person name="Zhu C."/>
        </authorList>
    </citation>
    <scope>NUCLEOTIDE SEQUENCE [LARGE SCALE GENOMIC DNA]</scope>
</reference>
<dbReference type="Pfam" id="PF05193">
    <property type="entry name" value="Peptidase_M16_C"/>
    <property type="match status" value="1"/>
</dbReference>
<comment type="subcellular location">
    <subcellularLocation>
        <location evidence="1">Mitochondrion</location>
    </subcellularLocation>
</comment>
<dbReference type="VEuPathDB" id="VectorBase:ASIC003106"/>
<dbReference type="InterPro" id="IPR011249">
    <property type="entry name" value="Metalloenz_LuxS/M16"/>
</dbReference>
<evidence type="ECO:0000256" key="3">
    <source>
        <dbReference type="ARBA" id="ARBA00023128"/>
    </source>
</evidence>
<evidence type="ECO:0000259" key="5">
    <source>
        <dbReference type="Pfam" id="PF05193"/>
    </source>
</evidence>
<keyword evidence="2" id="KW-0809">Transit peptide</keyword>
<dbReference type="InterPro" id="IPR050361">
    <property type="entry name" value="MPP/UQCRC_Complex"/>
</dbReference>
<dbReference type="EnsemblMetazoa" id="ASIC003106-RA">
    <property type="protein sequence ID" value="ASIC003106-PA"/>
    <property type="gene ID" value="ASIC003106"/>
</dbReference>
<keyword evidence="8" id="KW-1185">Reference proteome</keyword>
<protein>
    <submittedName>
        <fullName evidence="6">AGAP006099-PA-like protein</fullName>
    </submittedName>
</protein>
<evidence type="ECO:0000256" key="2">
    <source>
        <dbReference type="ARBA" id="ARBA00022946"/>
    </source>
</evidence>
<evidence type="ECO:0000313" key="7">
    <source>
        <dbReference type="EnsemblMetazoa" id="ASIC003106-PA"/>
    </source>
</evidence>
<feature type="domain" description="Peptidase M16 N-terminal" evidence="4">
    <location>
        <begin position="45"/>
        <end position="189"/>
    </location>
</feature>
<dbReference type="InterPro" id="IPR007863">
    <property type="entry name" value="Peptidase_M16_C"/>
</dbReference>
<dbReference type="FunFam" id="3.30.830.10:FF:000039">
    <property type="entry name" value="Ubiquinol-cytochrome c reductase core subunit 2"/>
    <property type="match status" value="1"/>
</dbReference>
<dbReference type="PANTHER" id="PTHR11851">
    <property type="entry name" value="METALLOPROTEASE"/>
    <property type="match status" value="1"/>
</dbReference>
<name>A0A084VDN1_ANOSI</name>
<keyword evidence="3" id="KW-0496">Mitochondrion</keyword>
<sequence>MASVTSKTPMLRAAAARGYAAHAQAAAASRGSGEVQTTTLPNKLVVASAEPNAAVSRISIVFRAGSRNETGDSLGAAHVLRAAGGLSTKTATAFGITRNIQQAGGSLTTSADREVVTYSVAVTKDQLETGLKYLEATATGQVFKPWELAELTPVIRNELARLPSEVQAVELLHKAAFRGGLGNSVFCPDYLVGKHSSESMQHYFAANCTTNRAAVAGVGVDHQLLVGFAQSLALESGAGSANKSTFNTGEVRRDGAGSRAAVAVAAQAVGWDSLKEATAFWVLQHAAGLGPVTKRGANNGVLTKALGDVNCSSLYNGYSDNGLFGFIVSGDAKSAGKAVEAGAKALKSLSVSDADVARGKALTLLNLAESTENHSSLLTQLGDEAALLGQVYKQSDLIAAVNSVSTSDVQAAARKVASSKLAIGAVGNLAHVPHLCELH</sequence>
<dbReference type="Proteomes" id="UP000030765">
    <property type="component" value="Unassembled WGS sequence"/>
</dbReference>
<proteinExistence type="predicted"/>
<dbReference type="EMBL" id="KE524705">
    <property type="protein sequence ID" value="KFB36075.1"/>
    <property type="molecule type" value="Genomic_DNA"/>
</dbReference>
<dbReference type="EMBL" id="ATLV01011631">
    <property type="status" value="NOT_ANNOTATED_CDS"/>
    <property type="molecule type" value="Genomic_DNA"/>
</dbReference>
<evidence type="ECO:0000313" key="6">
    <source>
        <dbReference type="EMBL" id="KFB36075.1"/>
    </source>
</evidence>
<reference evidence="7" key="2">
    <citation type="submission" date="2020-05" db="UniProtKB">
        <authorList>
            <consortium name="EnsemblMetazoa"/>
        </authorList>
    </citation>
    <scope>IDENTIFICATION</scope>
</reference>
<dbReference type="AlphaFoldDB" id="A0A084VDN1"/>
<dbReference type="OrthoDB" id="6369905at2759"/>
<dbReference type="GO" id="GO:0046872">
    <property type="term" value="F:metal ion binding"/>
    <property type="evidence" value="ECO:0007669"/>
    <property type="project" value="InterPro"/>
</dbReference>
<dbReference type="OMA" id="APKFALY"/>
<dbReference type="STRING" id="74873.A0A084VDN1"/>
<dbReference type="GO" id="GO:0016020">
    <property type="term" value="C:membrane"/>
    <property type="evidence" value="ECO:0007669"/>
    <property type="project" value="UniProtKB-ARBA"/>
</dbReference>
<dbReference type="PANTHER" id="PTHR11851:SF226">
    <property type="entry name" value="CYTOCHROME B-C1 COMPLEX SUBUNIT 2, MITOCHONDRIAL"/>
    <property type="match status" value="1"/>
</dbReference>
<dbReference type="FunFam" id="3.30.830.10:FF:000021">
    <property type="entry name" value="Cytochrome b-c1 complex subunit 2"/>
    <property type="match status" value="1"/>
</dbReference>
<evidence type="ECO:0000313" key="8">
    <source>
        <dbReference type="Proteomes" id="UP000030765"/>
    </source>
</evidence>
<dbReference type="InterPro" id="IPR011765">
    <property type="entry name" value="Pept_M16_N"/>
</dbReference>